<feature type="domain" description="Gcp-like" evidence="7">
    <location>
        <begin position="23"/>
        <end position="139"/>
    </location>
</feature>
<dbReference type="EC" id="2.3.1.234" evidence="1"/>
<dbReference type="InterPro" id="IPR017861">
    <property type="entry name" value="KAE1/TsaD"/>
</dbReference>
<dbReference type="PANTHER" id="PTHR11735:SF6">
    <property type="entry name" value="TRNA N6-ADENOSINE THREONYLCARBAMOYLTRANSFERASE, MITOCHONDRIAL"/>
    <property type="match status" value="1"/>
</dbReference>
<dbReference type="EMBL" id="BARU01001465">
    <property type="protein sequence ID" value="GAH31156.1"/>
    <property type="molecule type" value="Genomic_DNA"/>
</dbReference>
<dbReference type="GO" id="GO:0046872">
    <property type="term" value="F:metal ion binding"/>
    <property type="evidence" value="ECO:0007669"/>
    <property type="project" value="UniProtKB-KW"/>
</dbReference>
<dbReference type="AlphaFoldDB" id="X1ECY3"/>
<dbReference type="GO" id="GO:0070525">
    <property type="term" value="P:tRNA threonylcarbamoyladenosine metabolic process"/>
    <property type="evidence" value="ECO:0007669"/>
    <property type="project" value="UniProtKB-ARBA"/>
</dbReference>
<sequence>MVILGIETSCDETAAAVVRDGKEILSNVVYSQDIHAEYGGVVPELASRDHIKNIIPVVKKSLHDANVSLSDLDAVAVTQSPGLIGSLLVGLSFAKSLSFSLDIPLVTVNHLEGHIYANFLTYPGLEPPLIGLIVSGGHT</sequence>
<dbReference type="InterPro" id="IPR043129">
    <property type="entry name" value="ATPase_NBD"/>
</dbReference>
<keyword evidence="4" id="KW-0479">Metal-binding</keyword>
<evidence type="ECO:0000256" key="2">
    <source>
        <dbReference type="ARBA" id="ARBA00022679"/>
    </source>
</evidence>
<evidence type="ECO:0000256" key="3">
    <source>
        <dbReference type="ARBA" id="ARBA00022694"/>
    </source>
</evidence>
<evidence type="ECO:0000256" key="1">
    <source>
        <dbReference type="ARBA" id="ARBA00012156"/>
    </source>
</evidence>
<dbReference type="PRINTS" id="PR00789">
    <property type="entry name" value="OSIALOPTASE"/>
</dbReference>
<dbReference type="FunFam" id="3.30.420.40:FF:000012">
    <property type="entry name" value="tRNA N6-adenosine threonylcarbamoyltransferase"/>
    <property type="match status" value="1"/>
</dbReference>
<comment type="caution">
    <text evidence="8">The sequence shown here is derived from an EMBL/GenBank/DDBJ whole genome shotgun (WGS) entry which is preliminary data.</text>
</comment>
<feature type="non-terminal residue" evidence="8">
    <location>
        <position position="139"/>
    </location>
</feature>
<gene>
    <name evidence="8" type="ORF">S03H2_03844</name>
</gene>
<keyword evidence="2" id="KW-0808">Transferase</keyword>
<evidence type="ECO:0000259" key="7">
    <source>
        <dbReference type="Pfam" id="PF00814"/>
    </source>
</evidence>
<organism evidence="8">
    <name type="scientific">marine sediment metagenome</name>
    <dbReference type="NCBI Taxonomy" id="412755"/>
    <lineage>
        <taxon>unclassified sequences</taxon>
        <taxon>metagenomes</taxon>
        <taxon>ecological metagenomes</taxon>
    </lineage>
</organism>
<dbReference type="InterPro" id="IPR000905">
    <property type="entry name" value="Gcp-like_dom"/>
</dbReference>
<dbReference type="InterPro" id="IPR017860">
    <property type="entry name" value="Peptidase_M22_CS"/>
</dbReference>
<protein>
    <recommendedName>
        <fullName evidence="1">N(6)-L-threonylcarbamoyladenine synthase</fullName>
        <ecNumber evidence="1">2.3.1.234</ecNumber>
    </recommendedName>
</protein>
<dbReference type="Pfam" id="PF00814">
    <property type="entry name" value="TsaD"/>
    <property type="match status" value="1"/>
</dbReference>
<dbReference type="PANTHER" id="PTHR11735">
    <property type="entry name" value="TRNA N6-ADENOSINE THREONYLCARBAMOYLTRANSFERASE"/>
    <property type="match status" value="1"/>
</dbReference>
<evidence type="ECO:0000256" key="5">
    <source>
        <dbReference type="ARBA" id="ARBA00023315"/>
    </source>
</evidence>
<evidence type="ECO:0000313" key="8">
    <source>
        <dbReference type="EMBL" id="GAH31156.1"/>
    </source>
</evidence>
<dbReference type="GO" id="GO:0061711">
    <property type="term" value="F:tRNA N(6)-L-threonylcarbamoyladenine synthase activity"/>
    <property type="evidence" value="ECO:0007669"/>
    <property type="project" value="UniProtKB-EC"/>
</dbReference>
<reference evidence="8" key="1">
    <citation type="journal article" date="2014" name="Front. Microbiol.">
        <title>High frequency of phylogenetically diverse reductive dehalogenase-homologous genes in deep subseafloor sedimentary metagenomes.</title>
        <authorList>
            <person name="Kawai M."/>
            <person name="Futagami T."/>
            <person name="Toyoda A."/>
            <person name="Takaki Y."/>
            <person name="Nishi S."/>
            <person name="Hori S."/>
            <person name="Arai W."/>
            <person name="Tsubouchi T."/>
            <person name="Morono Y."/>
            <person name="Uchiyama I."/>
            <person name="Ito T."/>
            <person name="Fujiyama A."/>
            <person name="Inagaki F."/>
            <person name="Takami H."/>
        </authorList>
    </citation>
    <scope>NUCLEOTIDE SEQUENCE</scope>
    <source>
        <strain evidence="8">Expedition CK06-06</strain>
    </source>
</reference>
<keyword evidence="3" id="KW-0819">tRNA processing</keyword>
<evidence type="ECO:0000256" key="6">
    <source>
        <dbReference type="ARBA" id="ARBA00048117"/>
    </source>
</evidence>
<dbReference type="SUPFAM" id="SSF53067">
    <property type="entry name" value="Actin-like ATPase domain"/>
    <property type="match status" value="1"/>
</dbReference>
<name>X1ECY3_9ZZZZ</name>
<comment type="catalytic activity">
    <reaction evidence="6">
        <text>L-threonylcarbamoyladenylate + adenosine(37) in tRNA = N(6)-L-threonylcarbamoyladenosine(37) in tRNA + AMP + H(+)</text>
        <dbReference type="Rhea" id="RHEA:37059"/>
        <dbReference type="Rhea" id="RHEA-COMP:10162"/>
        <dbReference type="Rhea" id="RHEA-COMP:10163"/>
        <dbReference type="ChEBI" id="CHEBI:15378"/>
        <dbReference type="ChEBI" id="CHEBI:73682"/>
        <dbReference type="ChEBI" id="CHEBI:74411"/>
        <dbReference type="ChEBI" id="CHEBI:74418"/>
        <dbReference type="ChEBI" id="CHEBI:456215"/>
        <dbReference type="EC" id="2.3.1.234"/>
    </reaction>
</comment>
<dbReference type="GO" id="GO:0006400">
    <property type="term" value="P:tRNA modification"/>
    <property type="evidence" value="ECO:0007669"/>
    <property type="project" value="UniProtKB-ARBA"/>
</dbReference>
<evidence type="ECO:0000256" key="4">
    <source>
        <dbReference type="ARBA" id="ARBA00022723"/>
    </source>
</evidence>
<accession>X1ECY3</accession>
<keyword evidence="5" id="KW-0012">Acyltransferase</keyword>
<proteinExistence type="predicted"/>
<dbReference type="PROSITE" id="PS01016">
    <property type="entry name" value="GLYCOPROTEASE"/>
    <property type="match status" value="1"/>
</dbReference>
<dbReference type="Gene3D" id="3.30.420.40">
    <property type="match status" value="1"/>
</dbReference>